<name>A0ABW7IZ91_9VIBR</name>
<keyword evidence="4" id="KW-0012">Acyltransferase</keyword>
<dbReference type="PANTHER" id="PTHR23416">
    <property type="entry name" value="SIALIC ACID SYNTHASE-RELATED"/>
    <property type="match status" value="1"/>
</dbReference>
<accession>A0ABW7IZ91</accession>
<evidence type="ECO:0000313" key="5">
    <source>
        <dbReference type="Proteomes" id="UP001607151"/>
    </source>
</evidence>
<dbReference type="InterPro" id="IPR051159">
    <property type="entry name" value="Hexapeptide_acetyltransf"/>
</dbReference>
<gene>
    <name evidence="4" type="ORF">ACGRQ9_14920</name>
</gene>
<dbReference type="Pfam" id="PF14602">
    <property type="entry name" value="Hexapep_2"/>
    <property type="match status" value="1"/>
</dbReference>
<dbReference type="EC" id="2.3.1.-" evidence="4"/>
<keyword evidence="5" id="KW-1185">Reference proteome</keyword>
<organism evidence="4 5">
    <name type="scientific">Vibrio rumoiensis</name>
    <dbReference type="NCBI Taxonomy" id="76258"/>
    <lineage>
        <taxon>Bacteria</taxon>
        <taxon>Pseudomonadati</taxon>
        <taxon>Pseudomonadota</taxon>
        <taxon>Gammaproteobacteria</taxon>
        <taxon>Vibrionales</taxon>
        <taxon>Vibrionaceae</taxon>
        <taxon>Vibrio</taxon>
    </lineage>
</organism>
<dbReference type="SUPFAM" id="SSF51161">
    <property type="entry name" value="Trimeric LpxA-like enzymes"/>
    <property type="match status" value="1"/>
</dbReference>
<feature type="domain" description="Maltose/galactoside acetyltransferase" evidence="3">
    <location>
        <begin position="5"/>
        <end position="59"/>
    </location>
</feature>
<dbReference type="RefSeq" id="WP_394608392.1">
    <property type="nucleotide sequence ID" value="NZ_JBIHSJ010000004.1"/>
</dbReference>
<proteinExistence type="inferred from homology"/>
<reference evidence="4 5" key="1">
    <citation type="submission" date="2024-10" db="EMBL/GenBank/DDBJ databases">
        <authorList>
            <person name="Yibar A."/>
            <person name="Saticioglu I.B."/>
            <person name="Duman M."/>
            <person name="Ajmi N."/>
            <person name="Gurler F."/>
            <person name="Ay H."/>
            <person name="Onuk E."/>
            <person name="Guler S."/>
            <person name="Romalde J.L."/>
        </authorList>
    </citation>
    <scope>NUCLEOTIDE SEQUENCE [LARGE SCALE GENOMIC DNA]</scope>
    <source>
        <strain evidence="4 5">14-MA-B</strain>
    </source>
</reference>
<dbReference type="GO" id="GO:0016746">
    <property type="term" value="F:acyltransferase activity"/>
    <property type="evidence" value="ECO:0007669"/>
    <property type="project" value="UniProtKB-KW"/>
</dbReference>
<dbReference type="Gene3D" id="2.160.10.10">
    <property type="entry name" value="Hexapeptide repeat proteins"/>
    <property type="match status" value="1"/>
</dbReference>
<dbReference type="InterPro" id="IPR024688">
    <property type="entry name" value="Mac_dom"/>
</dbReference>
<dbReference type="Pfam" id="PF00132">
    <property type="entry name" value="Hexapep"/>
    <property type="match status" value="1"/>
</dbReference>
<dbReference type="SMART" id="SM01266">
    <property type="entry name" value="Mac"/>
    <property type="match status" value="1"/>
</dbReference>
<comment type="caution">
    <text evidence="4">The sequence shown here is derived from an EMBL/GenBank/DDBJ whole genome shotgun (WGS) entry which is preliminary data.</text>
</comment>
<evidence type="ECO:0000259" key="3">
    <source>
        <dbReference type="SMART" id="SM01266"/>
    </source>
</evidence>
<dbReference type="CDD" id="cd03357">
    <property type="entry name" value="LbH_MAT_GAT"/>
    <property type="match status" value="1"/>
</dbReference>
<dbReference type="Proteomes" id="UP001607151">
    <property type="component" value="Unassembled WGS sequence"/>
</dbReference>
<evidence type="ECO:0000313" key="4">
    <source>
        <dbReference type="EMBL" id="MFH0266736.1"/>
    </source>
</evidence>
<dbReference type="InterPro" id="IPR001451">
    <property type="entry name" value="Hexapep"/>
</dbReference>
<keyword evidence="2 4" id="KW-0808">Transferase</keyword>
<dbReference type="Pfam" id="PF12464">
    <property type="entry name" value="Mac"/>
    <property type="match status" value="1"/>
</dbReference>
<comment type="similarity">
    <text evidence="1">Belongs to the transferase hexapeptide repeat family.</text>
</comment>
<sequence>MTTALEKMRAGERYDINDADLIEIRDTTRDLTAIYNQTPRRERGKQRELIEKIFAKVGDNVHIEKAMNIDYGINTTIGSNVFINFNFAILDCAPITIGDNVFIGPNAQLYTAHHPLEIEARNQHIGFAEPITIGNNVWIGGGCIVLPGVTIGDGAVIGAGSVVTKDIPAGMVAFGNPCKPHKKAE</sequence>
<protein>
    <submittedName>
        <fullName evidence="4">Sugar O-acetyltransferase</fullName>
        <ecNumber evidence="4">2.3.1.-</ecNumber>
    </submittedName>
</protein>
<dbReference type="InterPro" id="IPR011004">
    <property type="entry name" value="Trimer_LpxA-like_sf"/>
</dbReference>
<dbReference type="PANTHER" id="PTHR23416:SF23">
    <property type="entry name" value="ACETYLTRANSFERASE C18B11.09C-RELATED"/>
    <property type="match status" value="1"/>
</dbReference>
<dbReference type="EMBL" id="JBIHSN010000003">
    <property type="protein sequence ID" value="MFH0266736.1"/>
    <property type="molecule type" value="Genomic_DNA"/>
</dbReference>
<evidence type="ECO:0000256" key="1">
    <source>
        <dbReference type="ARBA" id="ARBA00007274"/>
    </source>
</evidence>
<evidence type="ECO:0000256" key="2">
    <source>
        <dbReference type="ARBA" id="ARBA00022679"/>
    </source>
</evidence>